<reference evidence="2 3" key="1">
    <citation type="submission" date="2012-09" db="EMBL/GenBank/DDBJ databases">
        <title>Draft Genome Sequences of 6 Strains from Genus Thauera.</title>
        <authorList>
            <person name="Liu B."/>
            <person name="Shapleigh J.P."/>
            <person name="Frostegard A.H."/>
        </authorList>
    </citation>
    <scope>NUCLEOTIDE SEQUENCE [LARGE SCALE GENOMIC DNA]</scope>
    <source>
        <strain evidence="2 3">B4P</strain>
    </source>
</reference>
<sequence length="390" mass="42218">MHDRRPSHDHADHHANPPRGLVFVDRSARRLACEGRPDVGAGAAIRPRRGFALPAWTRAVMHVCVVCAFLLVTGIVHAQAPKLPKLTLAGPSAAVSNALIHMVDSGALNDLAEVVEFVPWRDPDQLRVMALDGRADVLAMPTNVAANLYNRGAKLQLINVSTWGVLWLVSRDPALKSLADLRGKELAMPFRGDMPDIVLQLLAEQQGLDVRKDLQLRYVASPVDAMQLLVMRRVDHALLAEPAASMALRKTGSFPLSVIAPELHRSVDLQQEWGRVFARAARIPQAGIAVMGALRERPELVARIEAEYARSLAWCKDNAEACGKAVAARIDLLSPEAVTDSIAVSQLEAVSVADARAELEFMFGKLVAKNPALVGGKLPDEGFYAGATKP</sequence>
<keyword evidence="3" id="KW-1185">Reference proteome</keyword>
<evidence type="ECO:0000313" key="2">
    <source>
        <dbReference type="EMBL" id="ENO98645.1"/>
    </source>
</evidence>
<comment type="caution">
    <text evidence="2">The sequence shown here is derived from an EMBL/GenBank/DDBJ whole genome shotgun (WGS) entry which is preliminary data.</text>
</comment>
<dbReference type="SUPFAM" id="SSF53850">
    <property type="entry name" value="Periplasmic binding protein-like II"/>
    <property type="match status" value="1"/>
</dbReference>
<dbReference type="PANTHER" id="PTHR30024:SF46">
    <property type="entry name" value="ABC TRANSPORTER, SUBSTRATE-BINDING LIPOPROTEIN"/>
    <property type="match status" value="1"/>
</dbReference>
<feature type="transmembrane region" description="Helical" evidence="1">
    <location>
        <begin position="55"/>
        <end position="76"/>
    </location>
</feature>
<dbReference type="Proteomes" id="UP000013047">
    <property type="component" value="Unassembled WGS sequence"/>
</dbReference>
<organism evidence="2 3">
    <name type="scientific">Thauera phenylacetica B4P</name>
    <dbReference type="NCBI Taxonomy" id="1234382"/>
    <lineage>
        <taxon>Bacteria</taxon>
        <taxon>Pseudomonadati</taxon>
        <taxon>Pseudomonadota</taxon>
        <taxon>Betaproteobacteria</taxon>
        <taxon>Rhodocyclales</taxon>
        <taxon>Zoogloeaceae</taxon>
        <taxon>Thauera</taxon>
    </lineage>
</organism>
<dbReference type="PANTHER" id="PTHR30024">
    <property type="entry name" value="ALIPHATIC SULFONATES-BINDING PROTEIN-RELATED"/>
    <property type="match status" value="1"/>
</dbReference>
<keyword evidence="1" id="KW-0812">Transmembrane</keyword>
<protein>
    <submittedName>
        <fullName evidence="2">Periplasmic component of ABC-type transport system</fullName>
    </submittedName>
</protein>
<dbReference type="AlphaFoldDB" id="N6Z413"/>
<dbReference type="Pfam" id="PF12974">
    <property type="entry name" value="Phosphonate-bd"/>
    <property type="match status" value="1"/>
</dbReference>
<proteinExistence type="predicted"/>
<gene>
    <name evidence="2" type="ORF">C667_03033</name>
</gene>
<dbReference type="EMBL" id="AMXF01000008">
    <property type="protein sequence ID" value="ENO98645.1"/>
    <property type="molecule type" value="Genomic_DNA"/>
</dbReference>
<dbReference type="InterPro" id="IPR027024">
    <property type="entry name" value="UCP027386_ABC_sbc_TM0202"/>
</dbReference>
<keyword evidence="1" id="KW-1133">Transmembrane helix</keyword>
<name>N6Z413_9RHOO</name>
<evidence type="ECO:0000256" key="1">
    <source>
        <dbReference type="SAM" id="Phobius"/>
    </source>
</evidence>
<dbReference type="Gene3D" id="3.40.190.10">
    <property type="entry name" value="Periplasmic binding protein-like II"/>
    <property type="match status" value="2"/>
</dbReference>
<accession>N6Z413</accession>
<evidence type="ECO:0000313" key="3">
    <source>
        <dbReference type="Proteomes" id="UP000013047"/>
    </source>
</evidence>
<keyword evidence="1" id="KW-0472">Membrane</keyword>
<dbReference type="PIRSF" id="PIRSF027386">
    <property type="entry name" value="UCP027386_ABC_sbc_TM0202"/>
    <property type="match status" value="1"/>
</dbReference>